<keyword evidence="5 6" id="KW-0472">Membrane</keyword>
<evidence type="ECO:0000256" key="1">
    <source>
        <dbReference type="ARBA" id="ARBA00004141"/>
    </source>
</evidence>
<keyword evidence="8" id="KW-1185">Reference proteome</keyword>
<feature type="transmembrane region" description="Helical" evidence="6">
    <location>
        <begin position="236"/>
        <end position="257"/>
    </location>
</feature>
<dbReference type="EMBL" id="JBFOLJ010000001">
    <property type="protein sequence ID" value="KAL2557581.1"/>
    <property type="molecule type" value="Genomic_DNA"/>
</dbReference>
<comment type="caution">
    <text evidence="7">The sequence shown here is derived from an EMBL/GenBank/DDBJ whole genome shotgun (WGS) entry which is preliminary data.</text>
</comment>
<evidence type="ECO:0000313" key="8">
    <source>
        <dbReference type="Proteomes" id="UP001604277"/>
    </source>
</evidence>
<evidence type="ECO:0000256" key="6">
    <source>
        <dbReference type="SAM" id="Phobius"/>
    </source>
</evidence>
<feature type="transmembrane region" description="Helical" evidence="6">
    <location>
        <begin position="314"/>
        <end position="335"/>
    </location>
</feature>
<dbReference type="Proteomes" id="UP001604277">
    <property type="component" value="Unassembled WGS sequence"/>
</dbReference>
<dbReference type="Pfam" id="PF01554">
    <property type="entry name" value="MatE"/>
    <property type="match status" value="2"/>
</dbReference>
<evidence type="ECO:0000256" key="3">
    <source>
        <dbReference type="ARBA" id="ARBA00022692"/>
    </source>
</evidence>
<sequence length="405" mass="43505">MQAAAELLLLGKIACPVALTTLLFYSKTIISMLFLGHMEKAELAGGSLALGFANITGFSVMKGLCTGMDPICCQAFGARRWSVLSQTYLKTVVLLLLASIPVAFLWLNVEPVFNRLGQDRIITKIAGGYLIFSLPELFTHANPHTFTDISKDSGTKLPEHNSRHVCVNLAPPYHLHPLFSKVAIKPWNGASFTSLFQGWWPLLSLALPSVCSVCLEWWWYEIIMFLSGLLSNPESCVAAMGILIQTTGTVYVFPFALSLSISQRVGNELGAGEPARAQLAVMIGICVGLAYGISAFGLSIAFKSLWGKLFTNEPQVLALISAALPILGLAEIGNASQTAACGALTGSARPKDSKGLWLGLVASQAACLIMMLYVLAQTDWKHEAKRAEELTLAAGEKDEGVNLVA</sequence>
<dbReference type="GO" id="GO:0016020">
    <property type="term" value="C:membrane"/>
    <property type="evidence" value="ECO:0007669"/>
    <property type="project" value="UniProtKB-SubCell"/>
</dbReference>
<dbReference type="PANTHER" id="PTHR11206">
    <property type="entry name" value="MULTIDRUG RESISTANCE PROTEIN"/>
    <property type="match status" value="1"/>
</dbReference>
<proteinExistence type="inferred from homology"/>
<evidence type="ECO:0000256" key="4">
    <source>
        <dbReference type="ARBA" id="ARBA00022989"/>
    </source>
</evidence>
<dbReference type="CDD" id="cd13132">
    <property type="entry name" value="MATE_eukaryotic"/>
    <property type="match status" value="1"/>
</dbReference>
<accession>A0ABD1X6H5</accession>
<feature type="transmembrane region" description="Helical" evidence="6">
    <location>
        <begin position="355"/>
        <end position="376"/>
    </location>
</feature>
<comment type="similarity">
    <text evidence="2">Belongs to the multi antimicrobial extrusion (MATE) (TC 2.A.66.1) family.</text>
</comment>
<protein>
    <submittedName>
        <fullName evidence="7">MATE efflux family protein</fullName>
    </submittedName>
</protein>
<keyword evidence="4 6" id="KW-1133">Transmembrane helix</keyword>
<gene>
    <name evidence="7" type="ORF">Fot_02320</name>
</gene>
<keyword evidence="3 6" id="KW-0812">Transmembrane</keyword>
<reference evidence="8" key="1">
    <citation type="submission" date="2024-07" db="EMBL/GenBank/DDBJ databases">
        <title>Two chromosome-level genome assemblies of Korean endemic species Abeliophyllum distichum and Forsythia ovata (Oleaceae).</title>
        <authorList>
            <person name="Jang H."/>
        </authorList>
    </citation>
    <scope>NUCLEOTIDE SEQUENCE [LARGE SCALE GENOMIC DNA]</scope>
</reference>
<evidence type="ECO:0000256" key="5">
    <source>
        <dbReference type="ARBA" id="ARBA00023136"/>
    </source>
</evidence>
<comment type="subcellular location">
    <subcellularLocation>
        <location evidence="1">Membrane</location>
        <topology evidence="1">Multi-pass membrane protein</topology>
    </subcellularLocation>
</comment>
<name>A0ABD1X6H5_9LAMI</name>
<evidence type="ECO:0000313" key="7">
    <source>
        <dbReference type="EMBL" id="KAL2557581.1"/>
    </source>
</evidence>
<organism evidence="7 8">
    <name type="scientific">Forsythia ovata</name>
    <dbReference type="NCBI Taxonomy" id="205694"/>
    <lineage>
        <taxon>Eukaryota</taxon>
        <taxon>Viridiplantae</taxon>
        <taxon>Streptophyta</taxon>
        <taxon>Embryophyta</taxon>
        <taxon>Tracheophyta</taxon>
        <taxon>Spermatophyta</taxon>
        <taxon>Magnoliopsida</taxon>
        <taxon>eudicotyledons</taxon>
        <taxon>Gunneridae</taxon>
        <taxon>Pentapetalae</taxon>
        <taxon>asterids</taxon>
        <taxon>lamiids</taxon>
        <taxon>Lamiales</taxon>
        <taxon>Oleaceae</taxon>
        <taxon>Forsythieae</taxon>
        <taxon>Forsythia</taxon>
    </lineage>
</organism>
<feature type="transmembrane region" description="Helical" evidence="6">
    <location>
        <begin position="6"/>
        <end position="25"/>
    </location>
</feature>
<dbReference type="InterPro" id="IPR045069">
    <property type="entry name" value="MATE_euk"/>
</dbReference>
<dbReference type="AlphaFoldDB" id="A0ABD1X6H5"/>
<feature type="transmembrane region" description="Helical" evidence="6">
    <location>
        <begin position="277"/>
        <end position="302"/>
    </location>
</feature>
<evidence type="ECO:0000256" key="2">
    <source>
        <dbReference type="ARBA" id="ARBA00010199"/>
    </source>
</evidence>
<feature type="transmembrane region" description="Helical" evidence="6">
    <location>
        <begin position="88"/>
        <end position="107"/>
    </location>
</feature>
<dbReference type="InterPro" id="IPR002528">
    <property type="entry name" value="MATE_fam"/>
</dbReference>